<dbReference type="InterPro" id="IPR006626">
    <property type="entry name" value="PbH1"/>
</dbReference>
<dbReference type="KEGG" id="tpol:Mal48_11650"/>
<dbReference type="InterPro" id="IPR012334">
    <property type="entry name" value="Pectin_lyas_fold"/>
</dbReference>
<dbReference type="RefSeq" id="WP_145196861.1">
    <property type="nucleotide sequence ID" value="NZ_CP036267.1"/>
</dbReference>
<dbReference type="EMBL" id="CP036267">
    <property type="protein sequence ID" value="QDT31927.1"/>
    <property type="molecule type" value="Genomic_DNA"/>
</dbReference>
<keyword evidence="2" id="KW-1185">Reference proteome</keyword>
<gene>
    <name evidence="1" type="ORF">Mal48_11650</name>
</gene>
<reference evidence="1 2" key="1">
    <citation type="submission" date="2019-02" db="EMBL/GenBank/DDBJ databases">
        <title>Deep-cultivation of Planctomycetes and their phenomic and genomic characterization uncovers novel biology.</title>
        <authorList>
            <person name="Wiegand S."/>
            <person name="Jogler M."/>
            <person name="Boedeker C."/>
            <person name="Pinto D."/>
            <person name="Vollmers J."/>
            <person name="Rivas-Marin E."/>
            <person name="Kohn T."/>
            <person name="Peeters S.H."/>
            <person name="Heuer A."/>
            <person name="Rast P."/>
            <person name="Oberbeckmann S."/>
            <person name="Bunk B."/>
            <person name="Jeske O."/>
            <person name="Meyerdierks A."/>
            <person name="Storesund J.E."/>
            <person name="Kallscheuer N."/>
            <person name="Luecker S."/>
            <person name="Lage O.M."/>
            <person name="Pohl T."/>
            <person name="Merkel B.J."/>
            <person name="Hornburger P."/>
            <person name="Mueller R.-W."/>
            <person name="Bruemmer F."/>
            <person name="Labrenz M."/>
            <person name="Spormann A.M."/>
            <person name="Op den Camp H."/>
            <person name="Overmann J."/>
            <person name="Amann R."/>
            <person name="Jetten M.S.M."/>
            <person name="Mascher T."/>
            <person name="Medema M.H."/>
            <person name="Devos D.P."/>
            <person name="Kaster A.-K."/>
            <person name="Ovreas L."/>
            <person name="Rohde M."/>
            <person name="Galperin M.Y."/>
            <person name="Jogler C."/>
        </authorList>
    </citation>
    <scope>NUCLEOTIDE SEQUENCE [LARGE SCALE GENOMIC DNA]</scope>
    <source>
        <strain evidence="1 2">Mal48</strain>
    </source>
</reference>
<dbReference type="OrthoDB" id="253409at2"/>
<proteinExistence type="predicted"/>
<evidence type="ECO:0000313" key="2">
    <source>
        <dbReference type="Proteomes" id="UP000315724"/>
    </source>
</evidence>
<dbReference type="Proteomes" id="UP000315724">
    <property type="component" value="Chromosome"/>
</dbReference>
<dbReference type="AlphaFoldDB" id="A0A517QK75"/>
<name>A0A517QK75_9PLAN</name>
<protein>
    <submittedName>
        <fullName evidence="1">Uncharacterized protein</fullName>
    </submittedName>
</protein>
<organism evidence="1 2">
    <name type="scientific">Thalassoglobus polymorphus</name>
    <dbReference type="NCBI Taxonomy" id="2527994"/>
    <lineage>
        <taxon>Bacteria</taxon>
        <taxon>Pseudomonadati</taxon>
        <taxon>Planctomycetota</taxon>
        <taxon>Planctomycetia</taxon>
        <taxon>Planctomycetales</taxon>
        <taxon>Planctomycetaceae</taxon>
        <taxon>Thalassoglobus</taxon>
    </lineage>
</organism>
<dbReference type="InterPro" id="IPR011050">
    <property type="entry name" value="Pectin_lyase_fold/virulence"/>
</dbReference>
<evidence type="ECO:0000313" key="1">
    <source>
        <dbReference type="EMBL" id="QDT31927.1"/>
    </source>
</evidence>
<dbReference type="SMART" id="SM00710">
    <property type="entry name" value="PbH1"/>
    <property type="match status" value="6"/>
</dbReference>
<dbReference type="Gene3D" id="2.160.20.10">
    <property type="entry name" value="Single-stranded right-handed beta-helix, Pectin lyase-like"/>
    <property type="match status" value="1"/>
</dbReference>
<accession>A0A517QK75</accession>
<dbReference type="SUPFAM" id="SSF51126">
    <property type="entry name" value="Pectin lyase-like"/>
    <property type="match status" value="1"/>
</dbReference>
<sequence>MNIVLGLFALAVASVSDVDQTKIDDVKSGKITEARASWWGFDPVDSTKSLQSAIDSGAKRVIIEDMGQPWIVTPINAASDQELVFEKGAVLQAKRGEFKGSTDSLLNIVNKKNVTISGYGATLKMHRDDYAKAPYKKAEWRNTLLIRGSSNVKVSGLTMMESGGDGIYLGVGSGGKTNKDVHILDVVLDKHYRQGISVITAENLLIENTIMKNTAGTSPMAGIDFEPNHANESLVNCVMRNCVAEDNAGVGYAFYLPNMTAKSKPISIRLENCVARGSNRAPISFTNGEGGDQGPMTGTVDFIDCDFSGGKGAVTTLRSKPLEGAKIRFVNCKLKPGAGDAKTPVIQFMTRVGDQRDVGGIHFENCVIEDSIGRPVMSFHDGAGGLRLADITGDVTIRAGNKETQLQITPELLAKLHHGNTFKRFPRYDTEELDFVPVNSNKIDQTFRQTSFTQRKWGTYLIFAERDKEIKITLNHLKVGNYSGQPIQVNAITPSGKDLNVGKVPFLSTTSLSFVAPETGLYRIPIQSGPNKFQLSSTNCPTVMSGEKTRVWLISSVGDLYFYVPANTKDFGVKIFGEGMEGIGAAILNPQGKSVWEKATIAMPEQFVGVPESEQGEIWTLRLSRPATGSMEDYYIELQGIPPFLGTNREGLLKPVM</sequence>